<dbReference type="InterPro" id="IPR015424">
    <property type="entry name" value="PyrdxlP-dep_Trfase"/>
</dbReference>
<dbReference type="GO" id="GO:0006567">
    <property type="term" value="P:L-threonine catabolic process"/>
    <property type="evidence" value="ECO:0007669"/>
    <property type="project" value="TreeGrafter"/>
</dbReference>
<dbReference type="GO" id="GO:0005829">
    <property type="term" value="C:cytosol"/>
    <property type="evidence" value="ECO:0007669"/>
    <property type="project" value="TreeGrafter"/>
</dbReference>
<dbReference type="SUPFAM" id="SSF53383">
    <property type="entry name" value="PLP-dependent transferases"/>
    <property type="match status" value="1"/>
</dbReference>
<dbReference type="InterPro" id="IPR001597">
    <property type="entry name" value="ArAA_b-elim_lyase/Thr_aldolase"/>
</dbReference>
<dbReference type="GO" id="GO:0006545">
    <property type="term" value="P:glycine biosynthetic process"/>
    <property type="evidence" value="ECO:0007669"/>
    <property type="project" value="TreeGrafter"/>
</dbReference>
<dbReference type="GO" id="GO:0008732">
    <property type="term" value="F:L-allo-threonine aldolase activity"/>
    <property type="evidence" value="ECO:0007669"/>
    <property type="project" value="TreeGrafter"/>
</dbReference>
<dbReference type="Pfam" id="PF01212">
    <property type="entry name" value="Beta_elim_lyase"/>
    <property type="match status" value="1"/>
</dbReference>
<feature type="domain" description="Aromatic amino acid beta-eliminating lyase/threonine aldolase" evidence="6">
    <location>
        <begin position="37"/>
        <end position="297"/>
    </location>
</feature>
<dbReference type="AlphaFoldDB" id="A0A9N9V0J8"/>
<dbReference type="EMBL" id="CABFNQ020000451">
    <property type="protein sequence ID" value="CAH0015691.1"/>
    <property type="molecule type" value="Genomic_DNA"/>
</dbReference>
<dbReference type="PIRSF" id="PIRSF017617">
    <property type="entry name" value="Thr_aldolase"/>
    <property type="match status" value="1"/>
</dbReference>
<dbReference type="Gene3D" id="3.90.1150.10">
    <property type="entry name" value="Aspartate Aminotransferase, domain 1"/>
    <property type="match status" value="1"/>
</dbReference>
<comment type="caution">
    <text evidence="7">The sequence shown here is derived from an EMBL/GenBank/DDBJ whole genome shotgun (WGS) entry which is preliminary data.</text>
</comment>
<gene>
    <name evidence="7" type="ORF">CRHIZ90672A_00007882</name>
</gene>
<dbReference type="FunFam" id="3.40.640.10:FF:000030">
    <property type="entry name" value="Low-specificity L-threonine aldolase"/>
    <property type="match status" value="1"/>
</dbReference>
<name>A0A9N9V0J8_9HYPO</name>
<keyword evidence="4" id="KW-0456">Lyase</keyword>
<feature type="modified residue" description="N6-(pyridoxal phosphate)lysine" evidence="5">
    <location>
        <position position="211"/>
    </location>
</feature>
<accession>A0A9N9V0J8</accession>
<proteinExistence type="inferred from homology"/>
<dbReference type="OrthoDB" id="10261951at2759"/>
<evidence type="ECO:0000313" key="7">
    <source>
        <dbReference type="EMBL" id="CAH0015691.1"/>
    </source>
</evidence>
<dbReference type="InterPro" id="IPR015421">
    <property type="entry name" value="PyrdxlP-dep_Trfase_major"/>
</dbReference>
<dbReference type="InterPro" id="IPR015422">
    <property type="entry name" value="PyrdxlP-dep_Trfase_small"/>
</dbReference>
<dbReference type="PANTHER" id="PTHR48097">
    <property type="entry name" value="L-THREONINE ALDOLASE-RELATED"/>
    <property type="match status" value="1"/>
</dbReference>
<comment type="similarity">
    <text evidence="2">Belongs to the threonine aldolase family.</text>
</comment>
<dbReference type="Gene3D" id="3.40.640.10">
    <property type="entry name" value="Type I PLP-dependent aspartate aminotransferase-like (Major domain)"/>
    <property type="match status" value="1"/>
</dbReference>
<dbReference type="InterPro" id="IPR023603">
    <property type="entry name" value="Low_specificity_L-TA-like"/>
</dbReference>
<dbReference type="PANTHER" id="PTHR48097:SF9">
    <property type="entry name" value="L-THREONINE ALDOLASE"/>
    <property type="match status" value="1"/>
</dbReference>
<keyword evidence="3" id="KW-0663">Pyridoxal phosphate</keyword>
<protein>
    <recommendedName>
        <fullName evidence="6">Aromatic amino acid beta-eliminating lyase/threonine aldolase domain-containing protein</fullName>
    </recommendedName>
</protein>
<reference evidence="7" key="1">
    <citation type="submission" date="2021-10" db="EMBL/GenBank/DDBJ databases">
        <authorList>
            <person name="Piombo E."/>
        </authorList>
    </citation>
    <scope>NUCLEOTIDE SEQUENCE</scope>
</reference>
<dbReference type="Proteomes" id="UP000696573">
    <property type="component" value="Unassembled WGS sequence"/>
</dbReference>
<organism evidence="7 8">
    <name type="scientific">Clonostachys rhizophaga</name>
    <dbReference type="NCBI Taxonomy" id="160324"/>
    <lineage>
        <taxon>Eukaryota</taxon>
        <taxon>Fungi</taxon>
        <taxon>Dikarya</taxon>
        <taxon>Ascomycota</taxon>
        <taxon>Pezizomycotina</taxon>
        <taxon>Sordariomycetes</taxon>
        <taxon>Hypocreomycetidae</taxon>
        <taxon>Hypocreales</taxon>
        <taxon>Bionectriaceae</taxon>
        <taxon>Clonostachys</taxon>
    </lineage>
</organism>
<comment type="cofactor">
    <cofactor evidence="1">
        <name>pyridoxal 5'-phosphate</name>
        <dbReference type="ChEBI" id="CHEBI:597326"/>
    </cofactor>
</comment>
<keyword evidence="8" id="KW-1185">Reference proteome</keyword>
<evidence type="ECO:0000256" key="3">
    <source>
        <dbReference type="ARBA" id="ARBA00022898"/>
    </source>
</evidence>
<evidence type="ECO:0000256" key="2">
    <source>
        <dbReference type="ARBA" id="ARBA00006966"/>
    </source>
</evidence>
<evidence type="ECO:0000256" key="4">
    <source>
        <dbReference type="ARBA" id="ARBA00023239"/>
    </source>
</evidence>
<evidence type="ECO:0000313" key="8">
    <source>
        <dbReference type="Proteomes" id="UP000696573"/>
    </source>
</evidence>
<evidence type="ECO:0000256" key="1">
    <source>
        <dbReference type="ARBA" id="ARBA00001933"/>
    </source>
</evidence>
<evidence type="ECO:0000259" key="6">
    <source>
        <dbReference type="Pfam" id="PF01212"/>
    </source>
</evidence>
<sequence length="365" mass="39719">MPSVVEVPKPATFSAKLKQKLAQTQEKASRDFRSDVVTAIVDASVSDDIYDEDGDRCVKALEQRLVELTGMEAALWTVSGTQGNQICLRTHLTQPPHSVLLDHRAHVHCWESGALPVISQASTTTIKPKNGFTPPPTRVVSLENTLFGTILPLAHAQEISQYVRSLPQPEGQKPIAMHLDAARLFDGVIGEGMDLKAYAACFDSMSICLAKGIGAPIGNVILGKKAFIERVKWFRKMLGGGTRQPRMMAAAALSALEYTLPRFPIVHKMTKDAAKQLEAVGYKFSLPVQTNMIILDLEGAGIPAAAFVEYCAREKVVVFPMARLVFHHQTSETGVKNLIAALTKLMADKKNGIALEDKKISGGYS</sequence>
<evidence type="ECO:0000256" key="5">
    <source>
        <dbReference type="PIRSR" id="PIRSR017617-1"/>
    </source>
</evidence>